<accession>A0AAW4PXA3</accession>
<comment type="caution">
    <text evidence="2">The sequence shown here is derived from an EMBL/GenBank/DDBJ whole genome shotgun (WGS) entry which is preliminary data.</text>
</comment>
<protein>
    <submittedName>
        <fullName evidence="2">Uncharacterized protein</fullName>
    </submittedName>
</protein>
<feature type="compositionally biased region" description="Acidic residues" evidence="1">
    <location>
        <begin position="7"/>
        <end position="16"/>
    </location>
</feature>
<keyword evidence="3" id="KW-1185">Reference proteome</keyword>
<feature type="region of interest" description="Disordered" evidence="1">
    <location>
        <begin position="77"/>
        <end position="109"/>
    </location>
</feature>
<dbReference type="EMBL" id="RKLR01000017">
    <property type="protein sequence ID" value="MBX0325668.1"/>
    <property type="molecule type" value="Genomic_DNA"/>
</dbReference>
<feature type="region of interest" description="Disordered" evidence="1">
    <location>
        <begin position="122"/>
        <end position="144"/>
    </location>
</feature>
<evidence type="ECO:0000313" key="3">
    <source>
        <dbReference type="Proteomes" id="UP001430377"/>
    </source>
</evidence>
<feature type="region of interest" description="Disordered" evidence="1">
    <location>
        <begin position="1"/>
        <end position="36"/>
    </location>
</feature>
<organism evidence="2 3">
    <name type="scientific">Haloarcula rubra</name>
    <dbReference type="NCBI Taxonomy" id="2487747"/>
    <lineage>
        <taxon>Archaea</taxon>
        <taxon>Methanobacteriati</taxon>
        <taxon>Methanobacteriota</taxon>
        <taxon>Stenosarchaea group</taxon>
        <taxon>Halobacteria</taxon>
        <taxon>Halobacteriales</taxon>
        <taxon>Haloarculaceae</taxon>
        <taxon>Haloarcula</taxon>
    </lineage>
</organism>
<name>A0AAW4PXA3_9EURY</name>
<gene>
    <name evidence="2" type="ORF">EGH21_21870</name>
</gene>
<feature type="compositionally biased region" description="Polar residues" evidence="1">
    <location>
        <begin position="83"/>
        <end position="96"/>
    </location>
</feature>
<dbReference type="AlphaFoldDB" id="A0AAW4PXA3"/>
<reference evidence="2 3" key="1">
    <citation type="submission" date="2021-06" db="EMBL/GenBank/DDBJ databases">
        <title>Halomicroarcula sp. a new haloarchaeum isolated from saline soil.</title>
        <authorList>
            <person name="Duran-Viseras A."/>
            <person name="Sanchez-Porro C."/>
            <person name="Ventosa A."/>
        </authorList>
    </citation>
    <scope>NUCLEOTIDE SEQUENCE [LARGE SCALE GENOMIC DNA]</scope>
    <source>
        <strain evidence="2 3">F13</strain>
    </source>
</reference>
<dbReference type="RefSeq" id="WP_220620529.1">
    <property type="nucleotide sequence ID" value="NZ_RKLR01000017.1"/>
</dbReference>
<evidence type="ECO:0000313" key="2">
    <source>
        <dbReference type="EMBL" id="MBX0325668.1"/>
    </source>
</evidence>
<sequence>MPRSTTSDDDSTDADDRDSALAEQLGMDISQSDDDPADLLAALDDADVNPLVVQLCETLVGTIEDLQERVEELEVQREKTHEIATSASGQAATNQSRLDDLEEEQEETHEIAKSAIARVAQMDADTDPTDADQSGAEPSSSPLDFFANCRETKVKNVFVEESNRQNTYRAIKVAKAWPEFATERTDGSGVFMTKDDVETALVGTLGRQPHRQTVARVWDTLIDLGGADLVEKRRCIDSTQEATLILAMDMDTAEGLLEKRYVGLDLIDGSDQKASIGGVTPVVTGEPA</sequence>
<evidence type="ECO:0000256" key="1">
    <source>
        <dbReference type="SAM" id="MobiDB-lite"/>
    </source>
</evidence>
<proteinExistence type="predicted"/>
<dbReference type="Proteomes" id="UP001430377">
    <property type="component" value="Unassembled WGS sequence"/>
</dbReference>